<evidence type="ECO:0000313" key="2">
    <source>
        <dbReference type="Proteomes" id="UP000054988"/>
    </source>
</evidence>
<organism evidence="1 2">
    <name type="scientific">Moniliophthora roreri</name>
    <name type="common">Frosty pod rot fungus</name>
    <name type="synonym">Monilia roreri</name>
    <dbReference type="NCBI Taxonomy" id="221103"/>
    <lineage>
        <taxon>Eukaryota</taxon>
        <taxon>Fungi</taxon>
        <taxon>Dikarya</taxon>
        <taxon>Basidiomycota</taxon>
        <taxon>Agaricomycotina</taxon>
        <taxon>Agaricomycetes</taxon>
        <taxon>Agaricomycetidae</taxon>
        <taxon>Agaricales</taxon>
        <taxon>Marasmiineae</taxon>
        <taxon>Marasmiaceae</taxon>
        <taxon>Moniliophthora</taxon>
    </lineage>
</organism>
<dbReference type="AlphaFoldDB" id="A0A0W0F732"/>
<accession>A0A0W0F732</accession>
<gene>
    <name evidence="1" type="ORF">WG66_15339</name>
</gene>
<dbReference type="Proteomes" id="UP000054988">
    <property type="component" value="Unassembled WGS sequence"/>
</dbReference>
<evidence type="ECO:0000313" key="1">
    <source>
        <dbReference type="EMBL" id="KTB32092.1"/>
    </source>
</evidence>
<comment type="caution">
    <text evidence="1">The sequence shown here is derived from an EMBL/GenBank/DDBJ whole genome shotgun (WGS) entry which is preliminary data.</text>
</comment>
<sequence length="102" mass="11359">MLVAFIADAPGLFNWPKDVYDSLHDWQTTRGSDPATVDWARSCGYPVLKILAPKGKSDRHQFKGTVDHPSLDTVESVSRIFRDALPTDVTQEIQELVGYGVI</sequence>
<name>A0A0W0F732_MONRR</name>
<protein>
    <submittedName>
        <fullName evidence="1">Uncharacterized protein</fullName>
    </submittedName>
</protein>
<proteinExistence type="predicted"/>
<dbReference type="EMBL" id="LATX01002260">
    <property type="protein sequence ID" value="KTB32092.1"/>
    <property type="molecule type" value="Genomic_DNA"/>
</dbReference>
<reference evidence="1 2" key="1">
    <citation type="submission" date="2015-12" db="EMBL/GenBank/DDBJ databases">
        <title>Draft genome sequence of Moniliophthora roreri, the causal agent of frosty pod rot of cacao.</title>
        <authorList>
            <person name="Aime M.C."/>
            <person name="Diaz-Valderrama J.R."/>
            <person name="Kijpornyongpan T."/>
            <person name="Phillips-Mora W."/>
        </authorList>
    </citation>
    <scope>NUCLEOTIDE SEQUENCE [LARGE SCALE GENOMIC DNA]</scope>
    <source>
        <strain evidence="1 2">MCA 2952</strain>
    </source>
</reference>